<dbReference type="RefSeq" id="WP_129002374.1">
    <property type="nucleotide sequence ID" value="NZ_SDHZ01000001.1"/>
</dbReference>
<organism evidence="1 2">
    <name type="scientific">Filimonas effusa</name>
    <dbReference type="NCBI Taxonomy" id="2508721"/>
    <lineage>
        <taxon>Bacteria</taxon>
        <taxon>Pseudomonadati</taxon>
        <taxon>Bacteroidota</taxon>
        <taxon>Chitinophagia</taxon>
        <taxon>Chitinophagales</taxon>
        <taxon>Chitinophagaceae</taxon>
        <taxon>Filimonas</taxon>
    </lineage>
</organism>
<comment type="caution">
    <text evidence="1">The sequence shown here is derived from an EMBL/GenBank/DDBJ whole genome shotgun (WGS) entry which is preliminary data.</text>
</comment>
<keyword evidence="2" id="KW-1185">Reference proteome</keyword>
<dbReference type="AlphaFoldDB" id="A0A4V1MAP8"/>
<evidence type="ECO:0000313" key="1">
    <source>
        <dbReference type="EMBL" id="RXK86626.1"/>
    </source>
</evidence>
<dbReference type="InterPro" id="IPR021239">
    <property type="entry name" value="DUF2625"/>
</dbReference>
<dbReference type="Proteomes" id="UP000290545">
    <property type="component" value="Unassembled WGS sequence"/>
</dbReference>
<reference evidence="1 2" key="1">
    <citation type="submission" date="2019-01" db="EMBL/GenBank/DDBJ databases">
        <title>Filimonas sp. strain TTM-71.</title>
        <authorList>
            <person name="Chen W.-M."/>
        </authorList>
    </citation>
    <scope>NUCLEOTIDE SEQUENCE [LARGE SCALE GENOMIC DNA]</scope>
    <source>
        <strain evidence="1 2">TTM-71</strain>
    </source>
</reference>
<gene>
    <name evidence="1" type="ORF">ESB13_07430</name>
</gene>
<name>A0A4V1MAP8_9BACT</name>
<protein>
    <submittedName>
        <fullName evidence="1">DUF2625 family protein</fullName>
    </submittedName>
</protein>
<dbReference type="EMBL" id="SDHZ01000001">
    <property type="protein sequence ID" value="RXK86626.1"/>
    <property type="molecule type" value="Genomic_DNA"/>
</dbReference>
<dbReference type="Pfam" id="PF10946">
    <property type="entry name" value="DUF2625"/>
    <property type="match status" value="1"/>
</dbReference>
<accession>A0A4V1MAP8</accession>
<proteinExistence type="predicted"/>
<dbReference type="OrthoDB" id="1550811at2"/>
<evidence type="ECO:0000313" key="2">
    <source>
        <dbReference type="Proteomes" id="UP000290545"/>
    </source>
</evidence>
<sequence length="248" mass="28326">MKKIVSILFLFVFFICDITTKAQTNMKPLSQLLINKSDTWSLIKKQIQKAKNPVTILPKNAENADRTLYQAQVTINSPMGAVIYETGGILIDSGWIRILGSGSRYLNRNVMKWNKGKSFSKWGERPSFILIADDVLGGFYAINGGGIDTIGIGEVFYFSPDDARWSNLQLSYSGFLNFCFQGNLAEYYKNLRWVSWKKDIKKMNGDSGFITFPFLWSKEGRNINKTTKKIVPINYLWDLYFKGETTNN</sequence>